<dbReference type="EMBL" id="VJMG01000059">
    <property type="protein sequence ID" value="TRL35957.1"/>
    <property type="molecule type" value="Genomic_DNA"/>
</dbReference>
<comment type="caution">
    <text evidence="2">The sequence shown here is derived from an EMBL/GenBank/DDBJ whole genome shotgun (WGS) entry which is preliminary data.</text>
</comment>
<accession>A0A549T261</accession>
<feature type="transmembrane region" description="Helical" evidence="1">
    <location>
        <begin position="7"/>
        <end position="27"/>
    </location>
</feature>
<feature type="transmembrane region" description="Helical" evidence="1">
    <location>
        <begin position="85"/>
        <end position="103"/>
    </location>
</feature>
<evidence type="ECO:0000313" key="3">
    <source>
        <dbReference type="Proteomes" id="UP000316801"/>
    </source>
</evidence>
<dbReference type="Proteomes" id="UP000316801">
    <property type="component" value="Unassembled WGS sequence"/>
</dbReference>
<keyword evidence="1" id="KW-1133">Transmembrane helix</keyword>
<proteinExistence type="predicted"/>
<keyword evidence="1" id="KW-0472">Membrane</keyword>
<dbReference type="AlphaFoldDB" id="A0A549T261"/>
<dbReference type="RefSeq" id="WP_143126793.1">
    <property type="nucleotide sequence ID" value="NZ_VJMG01000059.1"/>
</dbReference>
<reference evidence="2 3" key="1">
    <citation type="submission" date="2019-07" db="EMBL/GenBank/DDBJ databases">
        <title>Ln-dependent methylotrophs.</title>
        <authorList>
            <person name="Tani A."/>
        </authorList>
    </citation>
    <scope>NUCLEOTIDE SEQUENCE [LARGE SCALE GENOMIC DNA]</scope>
    <source>
        <strain evidence="2 3">SM12</strain>
    </source>
</reference>
<evidence type="ECO:0000256" key="1">
    <source>
        <dbReference type="SAM" id="Phobius"/>
    </source>
</evidence>
<feature type="transmembrane region" description="Helical" evidence="1">
    <location>
        <begin position="47"/>
        <end position="73"/>
    </location>
</feature>
<gene>
    <name evidence="2" type="ORF">FNA46_19045</name>
</gene>
<feature type="transmembrane region" description="Helical" evidence="1">
    <location>
        <begin position="109"/>
        <end position="128"/>
    </location>
</feature>
<name>A0A549T261_9HYPH</name>
<sequence>MYPTLRVIILFTLCPAIPGFSFGAYLWLGIFSEHARRFYLLEVIQAFFAATFLATLGAMAFYGIPAFILSVIYVCLKPRKRLKDIALISIAGGLTALMWRHFVPIPSHPAVGFACGFISSFLMSFLALPAQEQASSA</sequence>
<keyword evidence="1" id="KW-0812">Transmembrane</keyword>
<keyword evidence="3" id="KW-1185">Reference proteome</keyword>
<evidence type="ECO:0000313" key="2">
    <source>
        <dbReference type="EMBL" id="TRL35957.1"/>
    </source>
</evidence>
<protein>
    <submittedName>
        <fullName evidence="2">Uncharacterized protein</fullName>
    </submittedName>
</protein>
<organism evidence="2 3">
    <name type="scientific">Rhizobium straminoryzae</name>
    <dbReference type="NCBI Taxonomy" id="1387186"/>
    <lineage>
        <taxon>Bacteria</taxon>
        <taxon>Pseudomonadati</taxon>
        <taxon>Pseudomonadota</taxon>
        <taxon>Alphaproteobacteria</taxon>
        <taxon>Hyphomicrobiales</taxon>
        <taxon>Rhizobiaceae</taxon>
        <taxon>Rhizobium/Agrobacterium group</taxon>
        <taxon>Rhizobium</taxon>
    </lineage>
</organism>